<dbReference type="Pfam" id="PF00510">
    <property type="entry name" value="COX3"/>
    <property type="match status" value="1"/>
</dbReference>
<dbReference type="InterPro" id="IPR024791">
    <property type="entry name" value="Cyt_c/ubiquinol_Oxase_su3"/>
</dbReference>
<dbReference type="PANTHER" id="PTHR11403:SF2">
    <property type="entry name" value="CYTOCHROME BO(3) UBIQUINOL OXIDASE SUBUNIT 3"/>
    <property type="match status" value="1"/>
</dbReference>
<sequence>MATETRILEELGETKDLLDDVGGVPPRWPRGEEDDRSPFRDSERGYPSRNAKLGMAMFLGVETMFFAGLIAAFLYLRLNASEWPPASQPRLPVFVTGINTLLLLASGFTMWRVQGPAARQDSGRPARGLGMTFLLGTVFLVVQGYEWARLVRFGLTFSSGSYGATFYTLIGLHGLHVLGALTWLAALQLAAKKKRLAPHHPRVFLCAMYWYFVVALWPVLYGLVYLV</sequence>
<evidence type="ECO:0000259" key="10">
    <source>
        <dbReference type="PROSITE" id="PS50253"/>
    </source>
</evidence>
<reference evidence="11" key="1">
    <citation type="submission" date="2020-07" db="EMBL/GenBank/DDBJ databases">
        <title>Huge and variable diversity of episymbiotic CPR bacteria and DPANN archaea in groundwater ecosystems.</title>
        <authorList>
            <person name="He C.Y."/>
            <person name="Keren R."/>
            <person name="Whittaker M."/>
            <person name="Farag I.F."/>
            <person name="Doudna J."/>
            <person name="Cate J.H.D."/>
            <person name="Banfield J.F."/>
        </authorList>
    </citation>
    <scope>NUCLEOTIDE SEQUENCE</scope>
    <source>
        <strain evidence="11">NC_groundwater_717_Ag_S-0.2um_59_8</strain>
    </source>
</reference>
<feature type="transmembrane region" description="Helical" evidence="9">
    <location>
        <begin position="53"/>
        <end position="76"/>
    </location>
</feature>
<evidence type="ECO:0000256" key="8">
    <source>
        <dbReference type="SAM" id="MobiDB-lite"/>
    </source>
</evidence>
<organism evidence="11 12">
    <name type="scientific">Tectimicrobiota bacterium</name>
    <dbReference type="NCBI Taxonomy" id="2528274"/>
    <lineage>
        <taxon>Bacteria</taxon>
        <taxon>Pseudomonadati</taxon>
        <taxon>Nitrospinota/Tectimicrobiota group</taxon>
        <taxon>Candidatus Tectimicrobiota</taxon>
    </lineage>
</organism>
<dbReference type="InterPro" id="IPR035973">
    <property type="entry name" value="Cyt_c_oxidase_su3-like_sf"/>
</dbReference>
<keyword evidence="5 9" id="KW-1133">Transmembrane helix</keyword>
<feature type="compositionally biased region" description="Basic and acidic residues" evidence="8">
    <location>
        <begin position="29"/>
        <end position="44"/>
    </location>
</feature>
<accession>A0A932GQP9</accession>
<feature type="transmembrane region" description="Helical" evidence="9">
    <location>
        <begin position="91"/>
        <end position="113"/>
    </location>
</feature>
<dbReference type="GO" id="GO:0019646">
    <property type="term" value="P:aerobic electron transport chain"/>
    <property type="evidence" value="ECO:0007669"/>
    <property type="project" value="InterPro"/>
</dbReference>
<comment type="subcellular location">
    <subcellularLocation>
        <location evidence="1 7">Cell membrane</location>
        <topology evidence="1 7">Multi-pass membrane protein</topology>
    </subcellularLocation>
</comment>
<comment type="caution">
    <text evidence="11">The sequence shown here is derived from an EMBL/GenBank/DDBJ whole genome shotgun (WGS) entry which is preliminary data.</text>
</comment>
<dbReference type="AlphaFoldDB" id="A0A932GQP9"/>
<proteinExistence type="inferred from homology"/>
<evidence type="ECO:0000256" key="6">
    <source>
        <dbReference type="ARBA" id="ARBA00023136"/>
    </source>
</evidence>
<dbReference type="PROSITE" id="PS50253">
    <property type="entry name" value="COX3"/>
    <property type="match status" value="1"/>
</dbReference>
<keyword evidence="4 7" id="KW-0812">Transmembrane</keyword>
<dbReference type="GO" id="GO:0004129">
    <property type="term" value="F:cytochrome-c oxidase activity"/>
    <property type="evidence" value="ECO:0007669"/>
    <property type="project" value="InterPro"/>
</dbReference>
<feature type="transmembrane region" description="Helical" evidence="9">
    <location>
        <begin position="125"/>
        <end position="145"/>
    </location>
</feature>
<gene>
    <name evidence="11" type="ORF">HYY65_08715</name>
</gene>
<dbReference type="SUPFAM" id="SSF81452">
    <property type="entry name" value="Cytochrome c oxidase subunit III-like"/>
    <property type="match status" value="1"/>
</dbReference>
<dbReference type="EMBL" id="JACPSX010000166">
    <property type="protein sequence ID" value="MBI3015122.1"/>
    <property type="molecule type" value="Genomic_DNA"/>
</dbReference>
<evidence type="ECO:0000313" key="11">
    <source>
        <dbReference type="EMBL" id="MBI3015122.1"/>
    </source>
</evidence>
<feature type="transmembrane region" description="Helical" evidence="9">
    <location>
        <begin position="203"/>
        <end position="226"/>
    </location>
</feature>
<evidence type="ECO:0000313" key="12">
    <source>
        <dbReference type="Proteomes" id="UP000741360"/>
    </source>
</evidence>
<dbReference type="Proteomes" id="UP000741360">
    <property type="component" value="Unassembled WGS sequence"/>
</dbReference>
<evidence type="ECO:0000256" key="3">
    <source>
        <dbReference type="ARBA" id="ARBA00022475"/>
    </source>
</evidence>
<feature type="region of interest" description="Disordered" evidence="8">
    <location>
        <begin position="17"/>
        <end position="44"/>
    </location>
</feature>
<dbReference type="Gene3D" id="1.20.120.80">
    <property type="entry name" value="Cytochrome c oxidase, subunit III, four-helix bundle"/>
    <property type="match status" value="1"/>
</dbReference>
<dbReference type="InterPro" id="IPR000298">
    <property type="entry name" value="Cyt_c_oxidase-like_su3"/>
</dbReference>
<evidence type="ECO:0000256" key="7">
    <source>
        <dbReference type="RuleBase" id="RU003376"/>
    </source>
</evidence>
<dbReference type="GO" id="GO:0005886">
    <property type="term" value="C:plasma membrane"/>
    <property type="evidence" value="ECO:0007669"/>
    <property type="project" value="UniProtKB-SubCell"/>
</dbReference>
<evidence type="ECO:0000256" key="1">
    <source>
        <dbReference type="ARBA" id="ARBA00004651"/>
    </source>
</evidence>
<protein>
    <submittedName>
        <fullName evidence="11">Heme-copper oxidase subunit III</fullName>
    </submittedName>
</protein>
<keyword evidence="3" id="KW-1003">Cell membrane</keyword>
<dbReference type="InterPro" id="IPR013833">
    <property type="entry name" value="Cyt_c_oxidase_su3_a-hlx"/>
</dbReference>
<keyword evidence="6 9" id="KW-0472">Membrane</keyword>
<dbReference type="PANTHER" id="PTHR11403">
    <property type="entry name" value="CYTOCHROME C OXIDASE SUBUNIT III"/>
    <property type="match status" value="1"/>
</dbReference>
<dbReference type="CDD" id="cd00386">
    <property type="entry name" value="Heme_Cu_Oxidase_III_like"/>
    <property type="match status" value="1"/>
</dbReference>
<evidence type="ECO:0000256" key="4">
    <source>
        <dbReference type="ARBA" id="ARBA00022692"/>
    </source>
</evidence>
<name>A0A932GQP9_UNCTE</name>
<evidence type="ECO:0000256" key="5">
    <source>
        <dbReference type="ARBA" id="ARBA00022989"/>
    </source>
</evidence>
<feature type="transmembrane region" description="Helical" evidence="9">
    <location>
        <begin position="165"/>
        <end position="191"/>
    </location>
</feature>
<comment type="similarity">
    <text evidence="2 7">Belongs to the cytochrome c oxidase subunit 3 family.</text>
</comment>
<evidence type="ECO:0000256" key="9">
    <source>
        <dbReference type="SAM" id="Phobius"/>
    </source>
</evidence>
<evidence type="ECO:0000256" key="2">
    <source>
        <dbReference type="ARBA" id="ARBA00010581"/>
    </source>
</evidence>
<feature type="domain" description="Heme-copper oxidase subunit III family profile" evidence="10">
    <location>
        <begin position="49"/>
        <end position="227"/>
    </location>
</feature>